<proteinExistence type="predicted"/>
<evidence type="ECO:0000313" key="2">
    <source>
        <dbReference type="EMBL" id="QPJ64197.1"/>
    </source>
</evidence>
<dbReference type="AlphaFoldDB" id="A0A7T0C0D5"/>
<sequence>MIEAGETQSAAMMKCPQCKTEQDSADTCVTCGIVFAKYWEVQERKKKEQKEATFASLPPPSKDNRDGLLFYSGLAVFIVSVSARVHFAPQFPSSLDIYFRLLMLATMGWLAFWIVPRMAAFLKRFEKDRGSEGQGLQGFSLYHKKAIFIFFALGAVMLYFLAGALLSGSVECFAGRNRTCHEIYDSINEPGAYWISTMIHYGVSLFTVTIGYMGVLLRRGRE</sequence>
<feature type="transmembrane region" description="Helical" evidence="1">
    <location>
        <begin position="146"/>
        <end position="166"/>
    </location>
</feature>
<protein>
    <submittedName>
        <fullName evidence="2">Uncharacterized protein</fullName>
    </submittedName>
</protein>
<accession>A0A7T0C0D5</accession>
<evidence type="ECO:0000256" key="1">
    <source>
        <dbReference type="SAM" id="Phobius"/>
    </source>
</evidence>
<dbReference type="Proteomes" id="UP000594464">
    <property type="component" value="Chromosome"/>
</dbReference>
<dbReference type="KEGG" id="nva:G3M78_01795"/>
<gene>
    <name evidence="2" type="ORF">G3M78_01795</name>
</gene>
<feature type="transmembrane region" description="Helical" evidence="1">
    <location>
        <begin position="97"/>
        <end position="115"/>
    </location>
</feature>
<name>A0A7T0C0D5_9BACT</name>
<keyword evidence="1" id="KW-0472">Membrane</keyword>
<organism evidence="2 3">
    <name type="scientific">Candidatus Nitrohelix vancouverensis</name>
    <dbReference type="NCBI Taxonomy" id="2705534"/>
    <lineage>
        <taxon>Bacteria</taxon>
        <taxon>Pseudomonadati</taxon>
        <taxon>Nitrospinota/Tectimicrobiota group</taxon>
        <taxon>Nitrospinota</taxon>
        <taxon>Nitrospinia</taxon>
        <taxon>Nitrospinales</taxon>
        <taxon>Nitrospinaceae</taxon>
        <taxon>Candidatus Nitrohelix</taxon>
    </lineage>
</organism>
<feature type="transmembrane region" description="Helical" evidence="1">
    <location>
        <begin position="68"/>
        <end position="85"/>
    </location>
</feature>
<feature type="transmembrane region" description="Helical" evidence="1">
    <location>
        <begin position="198"/>
        <end position="217"/>
    </location>
</feature>
<keyword evidence="1" id="KW-1133">Transmembrane helix</keyword>
<keyword evidence="1" id="KW-0812">Transmembrane</keyword>
<evidence type="ECO:0000313" key="3">
    <source>
        <dbReference type="Proteomes" id="UP000594464"/>
    </source>
</evidence>
<dbReference type="EMBL" id="CP048620">
    <property type="protein sequence ID" value="QPJ64197.1"/>
    <property type="molecule type" value="Genomic_DNA"/>
</dbReference>
<reference evidence="3" key="1">
    <citation type="submission" date="2020-02" db="EMBL/GenBank/DDBJ databases">
        <title>Genomic and physiological characterization of two novel Nitrospinaceae genera.</title>
        <authorList>
            <person name="Mueller A.J."/>
            <person name="Jung M.-Y."/>
            <person name="Strachan C.R."/>
            <person name="Herbold C.W."/>
            <person name="Kirkegaard R.H."/>
            <person name="Daims H."/>
        </authorList>
    </citation>
    <scope>NUCLEOTIDE SEQUENCE [LARGE SCALE GENOMIC DNA]</scope>
</reference>